<evidence type="ECO:0000256" key="1">
    <source>
        <dbReference type="ARBA" id="ARBA00004651"/>
    </source>
</evidence>
<dbReference type="Pfam" id="PF01618">
    <property type="entry name" value="MotA_ExbB"/>
    <property type="match status" value="1"/>
</dbReference>
<dbReference type="PANTHER" id="PTHR30625:SF11">
    <property type="entry name" value="MOTA_TOLQ_EXBB PROTON CHANNEL DOMAIN-CONTAINING PROTEIN"/>
    <property type="match status" value="1"/>
</dbReference>
<comment type="caution">
    <text evidence="11">The sequence shown here is derived from an EMBL/GenBank/DDBJ whole genome shotgun (WGS) entry which is preliminary data.</text>
</comment>
<evidence type="ECO:0000313" key="11">
    <source>
        <dbReference type="EMBL" id="TWT36053.1"/>
    </source>
</evidence>
<dbReference type="InterPro" id="IPR050790">
    <property type="entry name" value="ExbB/TolQ_transport"/>
</dbReference>
<dbReference type="GO" id="GO:0005886">
    <property type="term" value="C:plasma membrane"/>
    <property type="evidence" value="ECO:0007669"/>
    <property type="project" value="UniProtKB-SubCell"/>
</dbReference>
<reference evidence="11 12" key="1">
    <citation type="submission" date="2019-02" db="EMBL/GenBank/DDBJ databases">
        <title>Deep-cultivation of Planctomycetes and their phenomic and genomic characterization uncovers novel biology.</title>
        <authorList>
            <person name="Wiegand S."/>
            <person name="Jogler M."/>
            <person name="Boedeker C."/>
            <person name="Pinto D."/>
            <person name="Vollmers J."/>
            <person name="Rivas-Marin E."/>
            <person name="Kohn T."/>
            <person name="Peeters S.H."/>
            <person name="Heuer A."/>
            <person name="Rast P."/>
            <person name="Oberbeckmann S."/>
            <person name="Bunk B."/>
            <person name="Jeske O."/>
            <person name="Meyerdierks A."/>
            <person name="Storesund J.E."/>
            <person name="Kallscheuer N."/>
            <person name="Luecker S."/>
            <person name="Lage O.M."/>
            <person name="Pohl T."/>
            <person name="Merkel B.J."/>
            <person name="Hornburger P."/>
            <person name="Mueller R.-W."/>
            <person name="Bruemmer F."/>
            <person name="Labrenz M."/>
            <person name="Spormann A.M."/>
            <person name="Op Den Camp H."/>
            <person name="Overmann J."/>
            <person name="Amann R."/>
            <person name="Jetten M.S.M."/>
            <person name="Mascher T."/>
            <person name="Medema M.H."/>
            <person name="Devos D.P."/>
            <person name="Kaster A.-K."/>
            <person name="Ovreas L."/>
            <person name="Rohde M."/>
            <person name="Galperin M.Y."/>
            <person name="Jogler C."/>
        </authorList>
    </citation>
    <scope>NUCLEOTIDE SEQUENCE [LARGE SCALE GENOMIC DNA]</scope>
    <source>
        <strain evidence="11 12">KOR34</strain>
    </source>
</reference>
<feature type="transmembrane region" description="Helical" evidence="8">
    <location>
        <begin position="227"/>
        <end position="251"/>
    </location>
</feature>
<evidence type="ECO:0000256" key="2">
    <source>
        <dbReference type="ARBA" id="ARBA00022475"/>
    </source>
</evidence>
<evidence type="ECO:0000256" key="6">
    <source>
        <dbReference type="RuleBase" id="RU004057"/>
    </source>
</evidence>
<dbReference type="AlphaFoldDB" id="A0A5C5VDH4"/>
<dbReference type="OrthoDB" id="4045at2"/>
<feature type="region of interest" description="Disordered" evidence="7">
    <location>
        <begin position="295"/>
        <end position="327"/>
    </location>
</feature>
<keyword evidence="3 8" id="KW-0812">Transmembrane</keyword>
<keyword evidence="12" id="KW-1185">Reference proteome</keyword>
<dbReference type="RefSeq" id="WP_146562657.1">
    <property type="nucleotide sequence ID" value="NZ_SIHJ01000001.1"/>
</dbReference>
<protein>
    <submittedName>
        <fullName evidence="11">Biopolymer transport protein ExbB</fullName>
    </submittedName>
</protein>
<keyword evidence="6" id="KW-0813">Transport</keyword>
<dbReference type="PANTHER" id="PTHR30625">
    <property type="entry name" value="PROTEIN TOLQ"/>
    <property type="match status" value="1"/>
</dbReference>
<dbReference type="EMBL" id="SIHJ01000001">
    <property type="protein sequence ID" value="TWT36053.1"/>
    <property type="molecule type" value="Genomic_DNA"/>
</dbReference>
<gene>
    <name evidence="11" type="primary">exbB_1</name>
    <name evidence="11" type="ORF">KOR34_09520</name>
</gene>
<name>A0A5C5VDH4_9BACT</name>
<dbReference type="GO" id="GO:0017038">
    <property type="term" value="P:protein import"/>
    <property type="evidence" value="ECO:0007669"/>
    <property type="project" value="TreeGrafter"/>
</dbReference>
<evidence type="ECO:0000313" key="12">
    <source>
        <dbReference type="Proteomes" id="UP000316714"/>
    </source>
</evidence>
<feature type="compositionally biased region" description="Pro residues" evidence="7">
    <location>
        <begin position="303"/>
        <end position="313"/>
    </location>
</feature>
<evidence type="ECO:0000256" key="7">
    <source>
        <dbReference type="SAM" id="MobiDB-lite"/>
    </source>
</evidence>
<feature type="signal peptide" evidence="9">
    <location>
        <begin position="1"/>
        <end position="25"/>
    </location>
</feature>
<keyword evidence="5 8" id="KW-0472">Membrane</keyword>
<dbReference type="InterPro" id="IPR002898">
    <property type="entry name" value="MotA_ExbB_proton_chnl"/>
</dbReference>
<evidence type="ECO:0000256" key="5">
    <source>
        <dbReference type="ARBA" id="ARBA00023136"/>
    </source>
</evidence>
<evidence type="ECO:0000256" key="8">
    <source>
        <dbReference type="SAM" id="Phobius"/>
    </source>
</evidence>
<evidence type="ECO:0000256" key="9">
    <source>
        <dbReference type="SAM" id="SignalP"/>
    </source>
</evidence>
<organism evidence="11 12">
    <name type="scientific">Posidoniimonas corsicana</name>
    <dbReference type="NCBI Taxonomy" id="1938618"/>
    <lineage>
        <taxon>Bacteria</taxon>
        <taxon>Pseudomonadati</taxon>
        <taxon>Planctomycetota</taxon>
        <taxon>Planctomycetia</taxon>
        <taxon>Pirellulales</taxon>
        <taxon>Lacipirellulaceae</taxon>
        <taxon>Posidoniimonas</taxon>
    </lineage>
</organism>
<dbReference type="Proteomes" id="UP000316714">
    <property type="component" value="Unassembled WGS sequence"/>
</dbReference>
<feature type="transmembrane region" description="Helical" evidence="8">
    <location>
        <begin position="184"/>
        <end position="204"/>
    </location>
</feature>
<proteinExistence type="inferred from homology"/>
<feature type="domain" description="MotA/TolQ/ExbB proton channel" evidence="10">
    <location>
        <begin position="143"/>
        <end position="263"/>
    </location>
</feature>
<comment type="similarity">
    <text evidence="6">Belongs to the exbB/tolQ family.</text>
</comment>
<keyword evidence="4 8" id="KW-1133">Transmembrane helix</keyword>
<keyword evidence="6" id="KW-0653">Protein transport</keyword>
<evidence type="ECO:0000256" key="3">
    <source>
        <dbReference type="ARBA" id="ARBA00022692"/>
    </source>
</evidence>
<feature type="transmembrane region" description="Helical" evidence="8">
    <location>
        <begin position="82"/>
        <end position="103"/>
    </location>
</feature>
<feature type="chain" id="PRO_5022902048" evidence="9">
    <location>
        <begin position="26"/>
        <end position="327"/>
    </location>
</feature>
<evidence type="ECO:0000259" key="10">
    <source>
        <dbReference type="Pfam" id="PF01618"/>
    </source>
</evidence>
<sequence precursor="true">MPLARHLAMTLALLTLAAGPLAAQAPPANPGEFTFPPLGPPPGQAGVDPDALAEAALEPPPAPAPVDDMATPVLELFLKGGWLMAPIVLMSVVVLAVALERMLGLRRGRIRPRKLVATLRRFADDGDLDPQRVYNACRRSRSALSRVVIAALSKVGRPHAEVEAAAADALQNEADRMYGNVRTLNLAAAVTPLMGLLGTVWGMIESFFVTANAAEGTDKATALAEGIYVALMTTFAGLAVAIPAAVLAHYFEGRILRSLRRVESLMTVLLPRIEALEGRGRIDLRQLEMNFQNNRSGYREPAPAVPPEPPAGPPHHLQRSAEAGGRV</sequence>
<comment type="subcellular location">
    <subcellularLocation>
        <location evidence="1">Cell membrane</location>
        <topology evidence="1">Multi-pass membrane protein</topology>
    </subcellularLocation>
    <subcellularLocation>
        <location evidence="6">Membrane</location>
        <topology evidence="6">Multi-pass membrane protein</topology>
    </subcellularLocation>
</comment>
<feature type="region of interest" description="Disordered" evidence="7">
    <location>
        <begin position="28"/>
        <end position="49"/>
    </location>
</feature>
<accession>A0A5C5VDH4</accession>
<keyword evidence="9" id="KW-0732">Signal</keyword>
<evidence type="ECO:0000256" key="4">
    <source>
        <dbReference type="ARBA" id="ARBA00022989"/>
    </source>
</evidence>
<keyword evidence="2" id="KW-1003">Cell membrane</keyword>